<sequence>MLLSFFLPIFWILEIVTQQHLAVDFTTKVIRSIADDHGGHFTWWIYNLEAADDGFVMSTTSMTVVDPLEHAPSLIVIRCLICGPSNDWEHLMYANVSVETRILVVHQCESWDAFYSMQNVFKKLMLINTAFLNLHENLLAYVLFFKQELVLVRNLEVSPSNLFVEQARNLNGRRVAISMTDPKPETSVFPRYRIIGRDLAWIKSTVLHRNGSIMLSIIDCSYYSRAECAFKRQYQYKNKTMYDICLDPSYDTRMKYFFIDGVEPDRSAIMVPGGQRLTPLEVFIVPFHLHVWVLLTVLVVACWALVLYYADTFINDPILAALSGIERRSFHLTRKPEKLLILILSILFFILLQAYETKIIAMMTSYPYTSDPRNLEDLERLGIKVRHIEGDSKFTFSNNAQLQSLIKTVTSRNVSEVFKYAVVGEENYIKLTISISRYIYNRDGRFIILKDYHLGLTIRQYYMAQRSPLATVFKRT</sequence>
<protein>
    <recommendedName>
        <fullName evidence="5">Ionotropic receptor</fullName>
    </recommendedName>
</protein>
<reference evidence="3 4" key="1">
    <citation type="submission" date="2024-05" db="EMBL/GenBank/DDBJ databases">
        <title>Culex pipiens pipiens assembly and annotation.</title>
        <authorList>
            <person name="Alout H."/>
            <person name="Durand T."/>
        </authorList>
    </citation>
    <scope>NUCLEOTIDE SEQUENCE [LARGE SCALE GENOMIC DNA]</scope>
    <source>
        <strain evidence="3">HA-2024</strain>
        <tissue evidence="3">Whole body</tissue>
    </source>
</reference>
<keyword evidence="2" id="KW-0732">Signal</keyword>
<dbReference type="Proteomes" id="UP001562425">
    <property type="component" value="Unassembled WGS sequence"/>
</dbReference>
<dbReference type="EMBL" id="JBEHCU010008799">
    <property type="protein sequence ID" value="KAL1381111.1"/>
    <property type="molecule type" value="Genomic_DNA"/>
</dbReference>
<evidence type="ECO:0000256" key="1">
    <source>
        <dbReference type="SAM" id="Phobius"/>
    </source>
</evidence>
<feature type="transmembrane region" description="Helical" evidence="1">
    <location>
        <begin position="289"/>
        <end position="310"/>
    </location>
</feature>
<keyword evidence="1" id="KW-0472">Membrane</keyword>
<keyword evidence="4" id="KW-1185">Reference proteome</keyword>
<feature type="signal peptide" evidence="2">
    <location>
        <begin position="1"/>
        <end position="18"/>
    </location>
</feature>
<organism evidence="3 4">
    <name type="scientific">Culex pipiens pipiens</name>
    <name type="common">Northern house mosquito</name>
    <dbReference type="NCBI Taxonomy" id="38569"/>
    <lineage>
        <taxon>Eukaryota</taxon>
        <taxon>Metazoa</taxon>
        <taxon>Ecdysozoa</taxon>
        <taxon>Arthropoda</taxon>
        <taxon>Hexapoda</taxon>
        <taxon>Insecta</taxon>
        <taxon>Pterygota</taxon>
        <taxon>Neoptera</taxon>
        <taxon>Endopterygota</taxon>
        <taxon>Diptera</taxon>
        <taxon>Nematocera</taxon>
        <taxon>Culicoidea</taxon>
        <taxon>Culicidae</taxon>
        <taxon>Culicinae</taxon>
        <taxon>Culicini</taxon>
        <taxon>Culex</taxon>
        <taxon>Culex</taxon>
    </lineage>
</organism>
<gene>
    <name evidence="3" type="ORF">pipiens_013699</name>
</gene>
<evidence type="ECO:0000313" key="3">
    <source>
        <dbReference type="EMBL" id="KAL1381111.1"/>
    </source>
</evidence>
<name>A0ABD1CXD1_CULPP</name>
<keyword evidence="1" id="KW-1133">Transmembrane helix</keyword>
<evidence type="ECO:0000313" key="4">
    <source>
        <dbReference type="Proteomes" id="UP001562425"/>
    </source>
</evidence>
<dbReference type="AlphaFoldDB" id="A0ABD1CXD1"/>
<feature type="transmembrane region" description="Helical" evidence="1">
    <location>
        <begin position="339"/>
        <end position="355"/>
    </location>
</feature>
<proteinExistence type="predicted"/>
<accession>A0ABD1CXD1</accession>
<feature type="chain" id="PRO_5044859037" description="Ionotropic receptor" evidence="2">
    <location>
        <begin position="19"/>
        <end position="476"/>
    </location>
</feature>
<evidence type="ECO:0008006" key="5">
    <source>
        <dbReference type="Google" id="ProtNLM"/>
    </source>
</evidence>
<keyword evidence="1" id="KW-0812">Transmembrane</keyword>
<comment type="caution">
    <text evidence="3">The sequence shown here is derived from an EMBL/GenBank/DDBJ whole genome shotgun (WGS) entry which is preliminary data.</text>
</comment>
<evidence type="ECO:0000256" key="2">
    <source>
        <dbReference type="SAM" id="SignalP"/>
    </source>
</evidence>